<dbReference type="Proteomes" id="UP001139103">
    <property type="component" value="Unassembled WGS sequence"/>
</dbReference>
<proteinExistence type="predicted"/>
<protein>
    <submittedName>
        <fullName evidence="1">Uncharacterized protein</fullName>
    </submittedName>
</protein>
<comment type="caution">
    <text evidence="1">The sequence shown here is derived from an EMBL/GenBank/DDBJ whole genome shotgun (WGS) entry which is preliminary data.</text>
</comment>
<evidence type="ECO:0000313" key="1">
    <source>
        <dbReference type="EMBL" id="MCC9628591.1"/>
    </source>
</evidence>
<gene>
    <name evidence="1" type="ORF">LOC68_09295</name>
</gene>
<keyword evidence="2" id="KW-1185">Reference proteome</keyword>
<reference evidence="1" key="1">
    <citation type="submission" date="2021-11" db="EMBL/GenBank/DDBJ databases">
        <title>Genome sequence.</title>
        <authorList>
            <person name="Sun Q."/>
        </authorList>
    </citation>
    <scope>NUCLEOTIDE SEQUENCE</scope>
    <source>
        <strain evidence="1">JC732</strain>
    </source>
</reference>
<name>A0A9X1ML45_9BACT</name>
<dbReference type="AlphaFoldDB" id="A0A9X1ML45"/>
<organism evidence="1 2">
    <name type="scientific">Blastopirellula sediminis</name>
    <dbReference type="NCBI Taxonomy" id="2894196"/>
    <lineage>
        <taxon>Bacteria</taxon>
        <taxon>Pseudomonadati</taxon>
        <taxon>Planctomycetota</taxon>
        <taxon>Planctomycetia</taxon>
        <taxon>Pirellulales</taxon>
        <taxon>Pirellulaceae</taxon>
        <taxon>Blastopirellula</taxon>
    </lineage>
</organism>
<sequence>MLATVAGAILCAIIVAGRNHYFAERLQAWSALADVRGISNVELRSRVDVMEEVDGVSFAIEGRPDSVVEIGSLGEYENSGRFPVRRIGKWTFRVSGRRHMGAHAKATGEPLEANYFGSHIGLGPDNPYNALVPFELNTLQDVVDHYEEIVELLETWPRESAPGTVTLEDGSIQHYYVIEDPGSENSNSGQ</sequence>
<evidence type="ECO:0000313" key="2">
    <source>
        <dbReference type="Proteomes" id="UP001139103"/>
    </source>
</evidence>
<dbReference type="EMBL" id="JAJKFT010000004">
    <property type="protein sequence ID" value="MCC9628591.1"/>
    <property type="molecule type" value="Genomic_DNA"/>
</dbReference>
<accession>A0A9X1ML45</accession>
<dbReference type="RefSeq" id="WP_230217997.1">
    <property type="nucleotide sequence ID" value="NZ_JAJKFT010000004.1"/>
</dbReference>